<organism evidence="1 2">
    <name type="scientific">Argiope bruennichi</name>
    <name type="common">Wasp spider</name>
    <name type="synonym">Aranea bruennichi</name>
    <dbReference type="NCBI Taxonomy" id="94029"/>
    <lineage>
        <taxon>Eukaryota</taxon>
        <taxon>Metazoa</taxon>
        <taxon>Ecdysozoa</taxon>
        <taxon>Arthropoda</taxon>
        <taxon>Chelicerata</taxon>
        <taxon>Arachnida</taxon>
        <taxon>Araneae</taxon>
        <taxon>Araneomorphae</taxon>
        <taxon>Entelegynae</taxon>
        <taxon>Araneoidea</taxon>
        <taxon>Araneidae</taxon>
        <taxon>Argiope</taxon>
    </lineage>
</organism>
<dbReference type="EMBL" id="JABXBU010000015">
    <property type="protein sequence ID" value="KAF8787573.1"/>
    <property type="molecule type" value="Genomic_DNA"/>
</dbReference>
<name>A0A8T0FF75_ARGBR</name>
<proteinExistence type="predicted"/>
<sequence length="770" mass="87576">MYDPVVILRLYSSVLHKHKREYDVNEADIRTAIQNMKEVYKPNPGSLANPTVSVADYNDAAHRCAYLHKYAPFHTALVADMLGRALQQDLNAFQDLIYASGPMNICSLGGGPGSDIFGVLSVLNATFGFFPVSATVIDCMENWRDLFYELINELRYGNYGALGECVGGQYFDWKYLQHNLLAKMTNQVNTAIARANLVTMIKFVSASSCKDTSAMIKKIFRTMRPGSLVLYIDNAGGGFHQLVRKEAHDCNLISVFGPLKHELYVNHNFNTKRFGYTPCLETKVTVEIWRKTHRNINIHLELNEPSSFNVQNINAQAEKPGRGNSRSIYKFSSPESINNQRGLYNKPYVNSQSKYIYQQRVISSQASDQPEAQAAITSYNINTRRTGSPANEKIFTCMKPGALVVYIDNAGGGFHKLVTKEAEDCKFKNVFYLNHETFIEPDLRIKKFGYMPCCESRVSFHIWRKASLEKRNCSVPNYTFKEQDFPPLQTNTILSPKKYENQLDNESFVHNTRISVSSSSASSFPKFIDADDTEFFQETLCSKYSTNVVYGFSEVNLRIHENSPSNSSESHNETYSREISAEESIQYGFAWDASNKKWLDFVSKQNTNATSVKNVKTSEKLLCKTSETQRKPYPREILAEESIQLGIAKNTFTNCTDFAISQLHSKHPADASNLNTVTFECSRVKPFEIQKATNRRQIAVSESFPNRDSSASLSWWDYIRGLFYQELIGIIAEEFISLYQEPPVQSLQQMYTIGATIAERFQFYLFENMI</sequence>
<dbReference type="Proteomes" id="UP000807504">
    <property type="component" value="Unassembled WGS sequence"/>
</dbReference>
<gene>
    <name evidence="1" type="ORF">HNY73_009155</name>
</gene>
<keyword evidence="2" id="KW-1185">Reference proteome</keyword>
<accession>A0A8T0FF75</accession>
<comment type="caution">
    <text evidence="1">The sequence shown here is derived from an EMBL/GenBank/DDBJ whole genome shotgun (WGS) entry which is preliminary data.</text>
</comment>
<dbReference type="AlphaFoldDB" id="A0A8T0FF75"/>
<protein>
    <submittedName>
        <fullName evidence="1">Uncharacterized protein</fullName>
    </submittedName>
</protein>
<reference evidence="1" key="1">
    <citation type="journal article" date="2020" name="bioRxiv">
        <title>Chromosome-level reference genome of the European wasp spider Argiope bruennichi: a resource for studies on range expansion and evolutionary adaptation.</title>
        <authorList>
            <person name="Sheffer M.M."/>
            <person name="Hoppe A."/>
            <person name="Krehenwinkel H."/>
            <person name="Uhl G."/>
            <person name="Kuss A.W."/>
            <person name="Jensen L."/>
            <person name="Jensen C."/>
            <person name="Gillespie R.G."/>
            <person name="Hoff K.J."/>
            <person name="Prost S."/>
        </authorList>
    </citation>
    <scope>NUCLEOTIDE SEQUENCE</scope>
</reference>
<evidence type="ECO:0000313" key="1">
    <source>
        <dbReference type="EMBL" id="KAF8787573.1"/>
    </source>
</evidence>
<reference evidence="1" key="2">
    <citation type="submission" date="2020-06" db="EMBL/GenBank/DDBJ databases">
        <authorList>
            <person name="Sheffer M."/>
        </authorList>
    </citation>
    <scope>NUCLEOTIDE SEQUENCE</scope>
</reference>
<evidence type="ECO:0000313" key="2">
    <source>
        <dbReference type="Proteomes" id="UP000807504"/>
    </source>
</evidence>